<dbReference type="EMBL" id="CAJPWZ010002206">
    <property type="protein sequence ID" value="CAG2233412.1"/>
    <property type="molecule type" value="Genomic_DNA"/>
</dbReference>
<keyword evidence="4" id="KW-1185">Reference proteome</keyword>
<dbReference type="Proteomes" id="UP000683360">
    <property type="component" value="Unassembled WGS sequence"/>
</dbReference>
<protein>
    <recommendedName>
        <fullName evidence="2">C2H2-type domain-containing protein</fullName>
    </recommendedName>
</protein>
<feature type="compositionally biased region" description="Low complexity" evidence="1">
    <location>
        <begin position="335"/>
        <end position="380"/>
    </location>
</feature>
<organism evidence="3 4">
    <name type="scientific">Mytilus edulis</name>
    <name type="common">Blue mussel</name>
    <dbReference type="NCBI Taxonomy" id="6550"/>
    <lineage>
        <taxon>Eukaryota</taxon>
        <taxon>Metazoa</taxon>
        <taxon>Spiralia</taxon>
        <taxon>Lophotrochozoa</taxon>
        <taxon>Mollusca</taxon>
        <taxon>Bivalvia</taxon>
        <taxon>Autobranchia</taxon>
        <taxon>Pteriomorphia</taxon>
        <taxon>Mytilida</taxon>
        <taxon>Mytiloidea</taxon>
        <taxon>Mytilidae</taxon>
        <taxon>Mytilinae</taxon>
        <taxon>Mytilus</taxon>
    </lineage>
</organism>
<gene>
    <name evidence="3" type="ORF">MEDL_46083</name>
</gene>
<dbReference type="InterPro" id="IPR013087">
    <property type="entry name" value="Znf_C2H2_type"/>
</dbReference>
<feature type="domain" description="C2H2-type" evidence="2">
    <location>
        <begin position="48"/>
        <end position="70"/>
    </location>
</feature>
<reference evidence="3" key="1">
    <citation type="submission" date="2021-03" db="EMBL/GenBank/DDBJ databases">
        <authorList>
            <person name="Bekaert M."/>
        </authorList>
    </citation>
    <scope>NUCLEOTIDE SEQUENCE</scope>
</reference>
<feature type="region of interest" description="Disordered" evidence="1">
    <location>
        <begin position="335"/>
        <end position="484"/>
    </location>
</feature>
<dbReference type="OrthoDB" id="6103508at2759"/>
<sequence>MDALSRGGSVNWKGLQGTGLAIHEIGSRSVVSQCPLTKMFCFQMEKECWICPEKFDTTKQLKSHLASSVHSKMEVVCPFCLDRPTKYKRVWELKDHCNRFHKPAMQDMRPDVLSEGNAYYLAVHPACYRKVVRPTAFYSPSARDLKKAMQAWLKKSKDTYRTPEEWEQGWKEGTKFDGPPGEELFQPVYSGDETRAASSSSIDMEITRPEAWRITYVALVPQSIMVEAVFKRETYRFAIADTLLADVKYVSALTRRMLAIPQGGRQSAGRKHKLLGKTFSDRVTLAVKLLGLPEKYIKSIHRLETDFYAVPTTELFDPPSKTPVISKKKNIVKSTISAKKSTKKSSSSVIKKPEKPSSTQVTSSPRKSTPPTTPVVTITSLALSPISTRSLSPARPSSPPPAKNSENISSSDSKRPEKPSSAPVTAITSKPSTPPTTPAVNTSISALSPISTGSLPPLPPPAKKPKKSTIPYTPEKPSQPGPIYIPTPKQLLATITTQDIPNLELHVRTPVERATTLLRLGGMPLFPPARRDWTGEVQVKLPGEVLTKDWPPQGWKEMTPDTKKLNWEFISFQYEQVSNHPTVPSRAGLLDKYNMLALPGTSPHNKIKDVTRTVMKNRFYLYEHLRLIATNGIKPDLSTTFMLDMLEKASASRDTSTDHICHALDKAGIPLRLDV</sequence>
<dbReference type="AlphaFoldDB" id="A0A8S3TIJ9"/>
<evidence type="ECO:0000313" key="4">
    <source>
        <dbReference type="Proteomes" id="UP000683360"/>
    </source>
</evidence>
<name>A0A8S3TIJ9_MYTED</name>
<comment type="caution">
    <text evidence="3">The sequence shown here is derived from an EMBL/GenBank/DDBJ whole genome shotgun (WGS) entry which is preliminary data.</text>
</comment>
<evidence type="ECO:0000313" key="3">
    <source>
        <dbReference type="EMBL" id="CAG2233412.1"/>
    </source>
</evidence>
<dbReference type="PROSITE" id="PS00028">
    <property type="entry name" value="ZINC_FINGER_C2H2_1"/>
    <property type="match status" value="1"/>
</dbReference>
<evidence type="ECO:0000256" key="1">
    <source>
        <dbReference type="SAM" id="MobiDB-lite"/>
    </source>
</evidence>
<accession>A0A8S3TIJ9</accession>
<evidence type="ECO:0000259" key="2">
    <source>
        <dbReference type="PROSITE" id="PS00028"/>
    </source>
</evidence>
<proteinExistence type="predicted"/>